<comment type="caution">
    <text evidence="2">The sequence shown here is derived from an EMBL/GenBank/DDBJ whole genome shotgun (WGS) entry which is preliminary data.</text>
</comment>
<sequence length="159" mass="15380">MGKLVVVKGDPVSGTDKHNVSGQTSTSPPVAYTGVGDYTYTGSITDALSDFVTIGGVPVALLTSHSSLDPGEDAPPTGGHSGPTGSNLVPAGANPISLSITDSPLGTGVPNAGAGSGVLTVGGVKVLLDADKIDTCSGVPAPGKSTVTASGQSFVTCSE</sequence>
<evidence type="ECO:0000256" key="1">
    <source>
        <dbReference type="SAM" id="MobiDB-lite"/>
    </source>
</evidence>
<feature type="region of interest" description="Disordered" evidence="1">
    <location>
        <begin position="1"/>
        <end position="28"/>
    </location>
</feature>
<organism evidence="2 3">
    <name type="scientific">Rugosimonospora africana</name>
    <dbReference type="NCBI Taxonomy" id="556532"/>
    <lineage>
        <taxon>Bacteria</taxon>
        <taxon>Bacillati</taxon>
        <taxon>Actinomycetota</taxon>
        <taxon>Actinomycetes</taxon>
        <taxon>Micromonosporales</taxon>
        <taxon>Micromonosporaceae</taxon>
        <taxon>Rugosimonospora</taxon>
    </lineage>
</organism>
<accession>A0A8J3QNG4</accession>
<feature type="compositionally biased region" description="Low complexity" evidence="1">
    <location>
        <begin position="75"/>
        <end position="86"/>
    </location>
</feature>
<dbReference type="AlphaFoldDB" id="A0A8J3QNG4"/>
<protein>
    <submittedName>
        <fullName evidence="2">Uncharacterized protein</fullName>
    </submittedName>
</protein>
<name>A0A8J3QNG4_9ACTN</name>
<dbReference type="EMBL" id="BONZ01000021">
    <property type="protein sequence ID" value="GIH14144.1"/>
    <property type="molecule type" value="Genomic_DNA"/>
</dbReference>
<dbReference type="RefSeq" id="WP_203917805.1">
    <property type="nucleotide sequence ID" value="NZ_BONZ01000021.1"/>
</dbReference>
<evidence type="ECO:0000313" key="2">
    <source>
        <dbReference type="EMBL" id="GIH14144.1"/>
    </source>
</evidence>
<evidence type="ECO:0000313" key="3">
    <source>
        <dbReference type="Proteomes" id="UP000642748"/>
    </source>
</evidence>
<gene>
    <name evidence="2" type="ORF">Raf01_23160</name>
</gene>
<proteinExistence type="predicted"/>
<dbReference type="Proteomes" id="UP000642748">
    <property type="component" value="Unassembled WGS sequence"/>
</dbReference>
<reference evidence="2" key="1">
    <citation type="submission" date="2021-01" db="EMBL/GenBank/DDBJ databases">
        <title>Whole genome shotgun sequence of Rugosimonospora africana NBRC 104875.</title>
        <authorList>
            <person name="Komaki H."/>
            <person name="Tamura T."/>
        </authorList>
    </citation>
    <scope>NUCLEOTIDE SEQUENCE</scope>
    <source>
        <strain evidence="2">NBRC 104875</strain>
    </source>
</reference>
<keyword evidence="3" id="KW-1185">Reference proteome</keyword>
<feature type="region of interest" description="Disordered" evidence="1">
    <location>
        <begin position="63"/>
        <end position="90"/>
    </location>
</feature>